<dbReference type="RefSeq" id="WP_266595933.1">
    <property type="nucleotide sequence ID" value="NZ_JAPHNL010000015.1"/>
</dbReference>
<dbReference type="EMBL" id="JAPHNL010000015">
    <property type="protein sequence ID" value="MCX3058706.1"/>
    <property type="molecule type" value="Genomic_DNA"/>
</dbReference>
<comment type="caution">
    <text evidence="2">The sequence shown here is derived from an EMBL/GenBank/DDBJ whole genome shotgun (WGS) entry which is preliminary data.</text>
</comment>
<keyword evidence="1" id="KW-1133">Transmembrane helix</keyword>
<evidence type="ECO:0000313" key="2">
    <source>
        <dbReference type="EMBL" id="MCX3058706.1"/>
    </source>
</evidence>
<keyword evidence="1" id="KW-0812">Transmembrane</keyword>
<sequence length="205" mass="23075">MRVLRRGVANEGRRLGDLWMWAARRRHAVPAGAEVFAYAREQAALMYAMTFVYFVEAFGVWVLLRDAPSLHRIVLPFDVYTVLLVLGAHAVCVTRPHVLCADTLRVRRGLRVDLSIPVTLIAAVQRENRFSHPAREGELDLDVGARTSVTLELTGPVTHFTAFGRAREVTVVRLHAEEPDRLVRLLGQRLTRARTEPSPVPDRPV</sequence>
<evidence type="ECO:0008006" key="4">
    <source>
        <dbReference type="Google" id="ProtNLM"/>
    </source>
</evidence>
<gene>
    <name evidence="2" type="ORF">OFY01_02755</name>
</gene>
<keyword evidence="3" id="KW-1185">Reference proteome</keyword>
<evidence type="ECO:0000256" key="1">
    <source>
        <dbReference type="SAM" id="Phobius"/>
    </source>
</evidence>
<name>A0ABT3TNX7_9ACTN</name>
<organism evidence="2 3">
    <name type="scientific">Streptomyces beihaiensis</name>
    <dbReference type="NCBI Taxonomy" id="2984495"/>
    <lineage>
        <taxon>Bacteria</taxon>
        <taxon>Bacillati</taxon>
        <taxon>Actinomycetota</taxon>
        <taxon>Actinomycetes</taxon>
        <taxon>Kitasatosporales</taxon>
        <taxon>Streptomycetaceae</taxon>
        <taxon>Streptomyces</taxon>
    </lineage>
</organism>
<dbReference type="Proteomes" id="UP001163064">
    <property type="component" value="Unassembled WGS sequence"/>
</dbReference>
<protein>
    <recommendedName>
        <fullName evidence="4">Integral membrane protein</fullName>
    </recommendedName>
</protein>
<feature type="transmembrane region" description="Helical" evidence="1">
    <location>
        <begin position="44"/>
        <end position="64"/>
    </location>
</feature>
<proteinExistence type="predicted"/>
<keyword evidence="1" id="KW-0472">Membrane</keyword>
<accession>A0ABT3TNX7</accession>
<feature type="transmembrane region" description="Helical" evidence="1">
    <location>
        <begin position="73"/>
        <end position="91"/>
    </location>
</feature>
<reference evidence="2" key="1">
    <citation type="submission" date="2022-10" db="EMBL/GenBank/DDBJ databases">
        <title>Streptomyces beihaiensis sp. nov., a chitin degrading actinobacterium, isolated from shrimp pond soil.</title>
        <authorList>
            <person name="Xie J."/>
            <person name="Shen N."/>
        </authorList>
    </citation>
    <scope>NUCLEOTIDE SEQUENCE</scope>
    <source>
        <strain evidence="2">GXMU-J5</strain>
    </source>
</reference>
<evidence type="ECO:0000313" key="3">
    <source>
        <dbReference type="Proteomes" id="UP001163064"/>
    </source>
</evidence>